<organism evidence="2 3">
    <name type="scientific">Rhizophagus irregularis</name>
    <dbReference type="NCBI Taxonomy" id="588596"/>
    <lineage>
        <taxon>Eukaryota</taxon>
        <taxon>Fungi</taxon>
        <taxon>Fungi incertae sedis</taxon>
        <taxon>Mucoromycota</taxon>
        <taxon>Glomeromycotina</taxon>
        <taxon>Glomeromycetes</taxon>
        <taxon>Glomerales</taxon>
        <taxon>Glomeraceae</taxon>
        <taxon>Rhizophagus</taxon>
    </lineage>
</organism>
<accession>A0A2I1GL81</accession>
<evidence type="ECO:0000256" key="1">
    <source>
        <dbReference type="SAM" id="MobiDB-lite"/>
    </source>
</evidence>
<feature type="region of interest" description="Disordered" evidence="1">
    <location>
        <begin position="32"/>
        <end position="51"/>
    </location>
</feature>
<dbReference type="Proteomes" id="UP000234323">
    <property type="component" value="Unassembled WGS sequence"/>
</dbReference>
<keyword evidence="3" id="KW-1185">Reference proteome</keyword>
<comment type="caution">
    <text evidence="2">The sequence shown here is derived from an EMBL/GenBank/DDBJ whole genome shotgun (WGS) entry which is preliminary data.</text>
</comment>
<gene>
    <name evidence="2" type="ORF">RhiirA4_421350</name>
</gene>
<sequence length="117" mass="13328">MVLLVDKDDYNGNGCGRSPDHNKYDEFNKKITKEETSQTTKSENEDNKFTPWTEIPKKPCKLILPDNNGGKSEDQASISQVQMSSSFSFIPISIPLQRKIKKVKIRKRSTVIDELLP</sequence>
<reference evidence="2 3" key="1">
    <citation type="submission" date="2015-10" db="EMBL/GenBank/DDBJ databases">
        <title>Genome analyses suggest a sexual origin of heterokaryosis in a supposedly ancient asexual fungus.</title>
        <authorList>
            <person name="Ropars J."/>
            <person name="Sedzielewska K."/>
            <person name="Noel J."/>
            <person name="Charron P."/>
            <person name="Farinelli L."/>
            <person name="Marton T."/>
            <person name="Kruger M."/>
            <person name="Pelin A."/>
            <person name="Brachmann A."/>
            <person name="Corradi N."/>
        </authorList>
    </citation>
    <scope>NUCLEOTIDE SEQUENCE [LARGE SCALE GENOMIC DNA]</scope>
    <source>
        <strain evidence="2 3">A4</strain>
    </source>
</reference>
<evidence type="ECO:0000313" key="3">
    <source>
        <dbReference type="Proteomes" id="UP000234323"/>
    </source>
</evidence>
<dbReference type="EMBL" id="LLXI01000540">
    <property type="protein sequence ID" value="PKY47383.1"/>
    <property type="molecule type" value="Genomic_DNA"/>
</dbReference>
<feature type="region of interest" description="Disordered" evidence="1">
    <location>
        <begin position="7"/>
        <end position="26"/>
    </location>
</feature>
<dbReference type="AlphaFoldDB" id="A0A2I1GL81"/>
<evidence type="ECO:0000313" key="2">
    <source>
        <dbReference type="EMBL" id="PKY47383.1"/>
    </source>
</evidence>
<feature type="compositionally biased region" description="Basic and acidic residues" evidence="1">
    <location>
        <begin position="32"/>
        <end position="48"/>
    </location>
</feature>
<proteinExistence type="predicted"/>
<name>A0A2I1GL81_9GLOM</name>
<protein>
    <submittedName>
        <fullName evidence="2">Uncharacterized protein</fullName>
    </submittedName>
</protein>